<proteinExistence type="predicted"/>
<sequence>MGINKSEKINLEAEKKRKHDILAGIRFLEHLFNEILIAEKIEDIKDKNILNKFKLTISQLKKELKK</sequence>
<dbReference type="Proteomes" id="UP000442694">
    <property type="component" value="Unassembled WGS sequence"/>
</dbReference>
<name>A0A833JEQ3_9BACT</name>
<dbReference type="EMBL" id="WFLN01000004">
    <property type="protein sequence ID" value="KAB8033329.1"/>
    <property type="molecule type" value="Genomic_DNA"/>
</dbReference>
<gene>
    <name evidence="1" type="ORF">GCL57_01120</name>
</gene>
<evidence type="ECO:0000313" key="2">
    <source>
        <dbReference type="Proteomes" id="UP000442694"/>
    </source>
</evidence>
<evidence type="ECO:0000313" key="1">
    <source>
        <dbReference type="EMBL" id="KAB8033329.1"/>
    </source>
</evidence>
<reference evidence="1 2" key="1">
    <citation type="submission" date="2019-10" db="EMBL/GenBank/DDBJ databases">
        <title>New genus of Silvanigrellaceae.</title>
        <authorList>
            <person name="Pitt A."/>
            <person name="Hahn M.W."/>
        </authorList>
    </citation>
    <scope>NUCLEOTIDE SEQUENCE [LARGE SCALE GENOMIC DNA]</scope>
    <source>
        <strain evidence="1 2">33A1-SZDP</strain>
    </source>
</reference>
<comment type="caution">
    <text evidence="1">The sequence shown here is derived from an EMBL/GenBank/DDBJ whole genome shotgun (WGS) entry which is preliminary data.</text>
</comment>
<accession>A0A833JEQ3</accession>
<keyword evidence="2" id="KW-1185">Reference proteome</keyword>
<organism evidence="1 2">
    <name type="scientific">Fluviispira multicolorata</name>
    <dbReference type="NCBI Taxonomy" id="2654512"/>
    <lineage>
        <taxon>Bacteria</taxon>
        <taxon>Pseudomonadati</taxon>
        <taxon>Bdellovibrionota</taxon>
        <taxon>Oligoflexia</taxon>
        <taxon>Silvanigrellales</taxon>
        <taxon>Silvanigrellaceae</taxon>
        <taxon>Fluviispira</taxon>
    </lineage>
</organism>
<dbReference type="AlphaFoldDB" id="A0A833JEQ3"/>
<dbReference type="RefSeq" id="WP_152211416.1">
    <property type="nucleotide sequence ID" value="NZ_WFLN01000004.1"/>
</dbReference>
<protein>
    <submittedName>
        <fullName evidence="1">Uncharacterized protein</fullName>
    </submittedName>
</protein>